<accession>A0AB39LVV5</accession>
<dbReference type="RefSeq" id="WP_369161938.1">
    <property type="nucleotide sequence ID" value="NZ_CP163429.1"/>
</dbReference>
<dbReference type="Pfam" id="PF19955">
    <property type="entry name" value="EAD1"/>
    <property type="match status" value="1"/>
</dbReference>
<organism evidence="3">
    <name type="scientific">Streptomyces sp. R02</name>
    <dbReference type="NCBI Taxonomy" id="3238623"/>
    <lineage>
        <taxon>Bacteria</taxon>
        <taxon>Bacillati</taxon>
        <taxon>Actinomycetota</taxon>
        <taxon>Actinomycetes</taxon>
        <taxon>Kitasatosporales</taxon>
        <taxon>Streptomycetaceae</taxon>
        <taxon>Streptomyces</taxon>
    </lineage>
</organism>
<evidence type="ECO:0000259" key="1">
    <source>
        <dbReference type="Pfam" id="PF12770"/>
    </source>
</evidence>
<dbReference type="Pfam" id="PF12770">
    <property type="entry name" value="CHAT"/>
    <property type="match status" value="1"/>
</dbReference>
<dbReference type="InterPro" id="IPR045430">
    <property type="entry name" value="EAD1"/>
</dbReference>
<name>A0AB39LVV5_9ACTN</name>
<feature type="domain" description="Effector-associated" evidence="2">
    <location>
        <begin position="8"/>
        <end position="87"/>
    </location>
</feature>
<dbReference type="EMBL" id="CP163429">
    <property type="protein sequence ID" value="XDP98350.1"/>
    <property type="molecule type" value="Genomic_DNA"/>
</dbReference>
<proteinExistence type="predicted"/>
<sequence length="276" mass="28776">MRDAHAFEILGELFPDVLSSHAFLEDLGIRPSLLPPFAPPLPAASWWRAVCRTVAQGRFAGVSLADLVDRAAALYPGHTELGALVGRGASTGLRVLCLLSAPLDEARLRLGAEQRVISEAAARSEGRMTVAVHPAARVPDILPRLQEFGPRIVHFAGHGTDDGRLLFEDEAGTSVAVPVRALADALALHAPLDCVVLNSCWTAAHAEDLLDCAAIVVGTDGELGDAAAIAFAEGFYGSLAHSGAVDRACAAGRAALGLHGHGPDEVHHVSRGIRAA</sequence>
<gene>
    <name evidence="3" type="ORF">AB5J57_29475</name>
</gene>
<evidence type="ECO:0000259" key="2">
    <source>
        <dbReference type="Pfam" id="PF19955"/>
    </source>
</evidence>
<feature type="domain" description="CHAT" evidence="1">
    <location>
        <begin position="123"/>
        <end position="249"/>
    </location>
</feature>
<protein>
    <submittedName>
        <fullName evidence="3">CHAT domain-containing protein</fullName>
    </submittedName>
</protein>
<evidence type="ECO:0000313" key="3">
    <source>
        <dbReference type="EMBL" id="XDP98350.1"/>
    </source>
</evidence>
<dbReference type="InterPro" id="IPR024983">
    <property type="entry name" value="CHAT_dom"/>
</dbReference>
<dbReference type="AlphaFoldDB" id="A0AB39LVV5"/>
<reference evidence="3" key="1">
    <citation type="submission" date="2024-07" db="EMBL/GenBank/DDBJ databases">
        <authorList>
            <person name="Yu S.T."/>
        </authorList>
    </citation>
    <scope>NUCLEOTIDE SEQUENCE</scope>
    <source>
        <strain evidence="3">R02</strain>
    </source>
</reference>